<keyword evidence="1" id="KW-1133">Transmembrane helix</keyword>
<organism evidence="3">
    <name type="scientific">Alloyangia sp. H15</name>
    <dbReference type="NCBI Taxonomy" id="3029062"/>
    <lineage>
        <taxon>Bacteria</taxon>
        <taxon>Pseudomonadati</taxon>
        <taxon>Pseudomonadota</taxon>
        <taxon>Alphaproteobacteria</taxon>
        <taxon>Rhodobacterales</taxon>
        <taxon>Roseobacteraceae</taxon>
        <taxon>Alloyangia</taxon>
    </lineage>
</organism>
<gene>
    <name evidence="3" type="ORF">PVT71_22885</name>
</gene>
<keyword evidence="1" id="KW-0472">Membrane</keyword>
<dbReference type="AlphaFoldDB" id="A0AAU8AQZ5"/>
<dbReference type="InterPro" id="IPR013740">
    <property type="entry name" value="Redoxin"/>
</dbReference>
<dbReference type="PROSITE" id="PS51352">
    <property type="entry name" value="THIOREDOXIN_2"/>
    <property type="match status" value="1"/>
</dbReference>
<reference evidence="3" key="1">
    <citation type="submission" date="2023-02" db="EMBL/GenBank/DDBJ databases">
        <title>Description and genomic characterization of Salipiger bruguierae sp. nov., isolated from the sediment of mangrove plant Bruguiera sexangula.</title>
        <authorList>
            <person name="Long M."/>
        </authorList>
    </citation>
    <scope>NUCLEOTIDE SEQUENCE</scope>
    <source>
        <strain evidence="3">H15</strain>
        <plasmid evidence="3">unnamed1</plasmid>
    </source>
</reference>
<keyword evidence="3" id="KW-0614">Plasmid</keyword>
<dbReference type="Gene3D" id="3.40.30.10">
    <property type="entry name" value="Glutaredoxin"/>
    <property type="match status" value="1"/>
</dbReference>
<evidence type="ECO:0000256" key="1">
    <source>
        <dbReference type="SAM" id="Phobius"/>
    </source>
</evidence>
<dbReference type="GO" id="GO:0016491">
    <property type="term" value="F:oxidoreductase activity"/>
    <property type="evidence" value="ECO:0007669"/>
    <property type="project" value="InterPro"/>
</dbReference>
<accession>A0AAU8AQZ5</accession>
<evidence type="ECO:0000259" key="2">
    <source>
        <dbReference type="PROSITE" id="PS51352"/>
    </source>
</evidence>
<dbReference type="InterPro" id="IPR036249">
    <property type="entry name" value="Thioredoxin-like_sf"/>
</dbReference>
<feature type="transmembrane region" description="Helical" evidence="1">
    <location>
        <begin position="6"/>
        <end position="25"/>
    </location>
</feature>
<dbReference type="EMBL" id="CP123386">
    <property type="protein sequence ID" value="XCC96937.1"/>
    <property type="molecule type" value="Genomic_DNA"/>
</dbReference>
<dbReference type="InterPro" id="IPR013766">
    <property type="entry name" value="Thioredoxin_domain"/>
</dbReference>
<sequence length="198" mass="21083">MELLAFSNIALWVLVLVELGIILALTRQIGILFERVTPVGAMISDSGPDIGAKVPSLALTALDGAALTLGGSADRAQLVFFLSTTCPICKALIPALRSIRRDEAGWLDVVLASDGRPDPHRRMIEKEGLQDFPYVLSAELGQTFKVAKLPFAVLIGADDTIVSKGLINSREQLESLFTAKESGIPTLQAAMQQAAAQA</sequence>
<dbReference type="SUPFAM" id="SSF52833">
    <property type="entry name" value="Thioredoxin-like"/>
    <property type="match status" value="1"/>
</dbReference>
<evidence type="ECO:0000313" key="3">
    <source>
        <dbReference type="EMBL" id="XCC96937.1"/>
    </source>
</evidence>
<proteinExistence type="predicted"/>
<keyword evidence="1" id="KW-0812">Transmembrane</keyword>
<geneLocation type="plasmid" evidence="3">
    <name>unnamed1</name>
</geneLocation>
<dbReference type="Pfam" id="PF08534">
    <property type="entry name" value="Redoxin"/>
    <property type="match status" value="1"/>
</dbReference>
<dbReference type="RefSeq" id="WP_353475828.1">
    <property type="nucleotide sequence ID" value="NZ_CP123386.1"/>
</dbReference>
<name>A0AAU8AQZ5_9RHOB</name>
<protein>
    <submittedName>
        <fullName evidence="3">Redoxin family protein</fullName>
    </submittedName>
</protein>
<feature type="domain" description="Thioredoxin" evidence="2">
    <location>
        <begin position="48"/>
        <end position="182"/>
    </location>
</feature>